<keyword evidence="10" id="KW-1185">Reference proteome</keyword>
<evidence type="ECO:0000256" key="4">
    <source>
        <dbReference type="ARBA" id="ARBA00022598"/>
    </source>
</evidence>
<dbReference type="Gene3D" id="3.30.300.30">
    <property type="match status" value="1"/>
</dbReference>
<comment type="caution">
    <text evidence="9">The sequence shown here is derived from an EMBL/GenBank/DDBJ whole genome shotgun (WGS) entry which is preliminary data.</text>
</comment>
<dbReference type="PROSITE" id="PS00455">
    <property type="entry name" value="AMP_BINDING"/>
    <property type="match status" value="1"/>
</dbReference>
<reference evidence="10" key="1">
    <citation type="submission" date="2016-06" db="EMBL/GenBank/DDBJ databases">
        <title>Parallel loss of symbiosis genes in relatives of nitrogen-fixing non-legume Parasponia.</title>
        <authorList>
            <person name="Van Velzen R."/>
            <person name="Holmer R."/>
            <person name="Bu F."/>
            <person name="Rutten L."/>
            <person name="Van Zeijl A."/>
            <person name="Liu W."/>
            <person name="Santuari L."/>
            <person name="Cao Q."/>
            <person name="Sharma T."/>
            <person name="Shen D."/>
            <person name="Roswanjaya Y."/>
            <person name="Wardhani T."/>
            <person name="Kalhor M.S."/>
            <person name="Jansen J."/>
            <person name="Van den Hoogen J."/>
            <person name="Gungor B."/>
            <person name="Hartog M."/>
            <person name="Hontelez J."/>
            <person name="Verver J."/>
            <person name="Yang W.-C."/>
            <person name="Schijlen E."/>
            <person name="Repin R."/>
            <person name="Schilthuizen M."/>
            <person name="Schranz E."/>
            <person name="Heidstra R."/>
            <person name="Miyata K."/>
            <person name="Fedorova E."/>
            <person name="Kohlen W."/>
            <person name="Bisseling T."/>
            <person name="Smit S."/>
            <person name="Geurts R."/>
        </authorList>
    </citation>
    <scope>NUCLEOTIDE SEQUENCE [LARGE SCALE GENOMIC DNA]</scope>
    <source>
        <strain evidence="10">cv. WU1-14</strain>
    </source>
</reference>
<proteinExistence type="inferred from homology"/>
<dbReference type="STRING" id="3476.A0A2P5BMF7"/>
<dbReference type="InterPro" id="IPR000873">
    <property type="entry name" value="AMP-dep_synth/lig_dom"/>
</dbReference>
<dbReference type="Pfam" id="PF00501">
    <property type="entry name" value="AMP-binding"/>
    <property type="match status" value="1"/>
</dbReference>
<dbReference type="GO" id="GO:0005524">
    <property type="term" value="F:ATP binding"/>
    <property type="evidence" value="ECO:0007669"/>
    <property type="project" value="UniProtKB-KW"/>
</dbReference>
<dbReference type="Proteomes" id="UP000237105">
    <property type="component" value="Unassembled WGS sequence"/>
</dbReference>
<dbReference type="InterPro" id="IPR020845">
    <property type="entry name" value="AMP-binding_CS"/>
</dbReference>
<keyword evidence="6" id="KW-0067">ATP-binding</keyword>
<name>A0A2P5BMF7_PARAD</name>
<dbReference type="InterPro" id="IPR042099">
    <property type="entry name" value="ANL_N_sf"/>
</dbReference>
<evidence type="ECO:0000313" key="9">
    <source>
        <dbReference type="EMBL" id="PON49989.1"/>
    </source>
</evidence>
<feature type="domain" description="AMP-binding enzyme C-terminal" evidence="8">
    <location>
        <begin position="410"/>
        <end position="497"/>
    </location>
</feature>
<evidence type="ECO:0000256" key="3">
    <source>
        <dbReference type="ARBA" id="ARBA00022490"/>
    </source>
</evidence>
<dbReference type="GO" id="GO:0016874">
    <property type="term" value="F:ligase activity"/>
    <property type="evidence" value="ECO:0007669"/>
    <property type="project" value="UniProtKB-KW"/>
</dbReference>
<keyword evidence="3" id="KW-0963">Cytoplasm</keyword>
<evidence type="ECO:0000259" key="8">
    <source>
        <dbReference type="Pfam" id="PF13193"/>
    </source>
</evidence>
<dbReference type="EMBL" id="JXTB01000251">
    <property type="protein sequence ID" value="PON49989.1"/>
    <property type="molecule type" value="Genomic_DNA"/>
</dbReference>
<keyword evidence="4 9" id="KW-0436">Ligase</keyword>
<dbReference type="OrthoDB" id="10253115at2759"/>
<evidence type="ECO:0000256" key="6">
    <source>
        <dbReference type="ARBA" id="ARBA00022840"/>
    </source>
</evidence>
<evidence type="ECO:0000313" key="10">
    <source>
        <dbReference type="Proteomes" id="UP000237105"/>
    </source>
</evidence>
<dbReference type="PANTHER" id="PTHR43859:SF11">
    <property type="entry name" value="4-COUMARATE--COA LIGASE"/>
    <property type="match status" value="1"/>
</dbReference>
<dbReference type="GO" id="GO:0005829">
    <property type="term" value="C:cytosol"/>
    <property type="evidence" value="ECO:0007669"/>
    <property type="project" value="UniProtKB-SubCell"/>
</dbReference>
<feature type="domain" description="AMP-dependent synthetase/ligase" evidence="7">
    <location>
        <begin position="1"/>
        <end position="360"/>
    </location>
</feature>
<gene>
    <name evidence="9" type="ORF">PanWU01x14_226260</name>
</gene>
<organism evidence="9 10">
    <name type="scientific">Parasponia andersonii</name>
    <name type="common">Sponia andersonii</name>
    <dbReference type="NCBI Taxonomy" id="3476"/>
    <lineage>
        <taxon>Eukaryota</taxon>
        <taxon>Viridiplantae</taxon>
        <taxon>Streptophyta</taxon>
        <taxon>Embryophyta</taxon>
        <taxon>Tracheophyta</taxon>
        <taxon>Spermatophyta</taxon>
        <taxon>Magnoliopsida</taxon>
        <taxon>eudicotyledons</taxon>
        <taxon>Gunneridae</taxon>
        <taxon>Pentapetalae</taxon>
        <taxon>rosids</taxon>
        <taxon>fabids</taxon>
        <taxon>Rosales</taxon>
        <taxon>Cannabaceae</taxon>
        <taxon>Parasponia</taxon>
    </lineage>
</organism>
<comment type="similarity">
    <text evidence="2">Belongs to the ATP-dependent AMP-binding enzyme family.</text>
</comment>
<dbReference type="InterPro" id="IPR025110">
    <property type="entry name" value="AMP-bd_C"/>
</dbReference>
<evidence type="ECO:0000256" key="2">
    <source>
        <dbReference type="ARBA" id="ARBA00006432"/>
    </source>
</evidence>
<accession>A0A2P5BMF7</accession>
<dbReference type="PANTHER" id="PTHR43859">
    <property type="entry name" value="ACYL-ACTIVATING ENZYME"/>
    <property type="match status" value="1"/>
</dbReference>
<dbReference type="AlphaFoldDB" id="A0A2P5BMF7"/>
<evidence type="ECO:0000256" key="1">
    <source>
        <dbReference type="ARBA" id="ARBA00004514"/>
    </source>
</evidence>
<dbReference type="InterPro" id="IPR045851">
    <property type="entry name" value="AMP-bd_C_sf"/>
</dbReference>
<protein>
    <submittedName>
        <fullName evidence="9">2,3-dihydroxybenzoate-AMP ligase</fullName>
    </submittedName>
</protein>
<sequence length="522" mass="56720">VAAFAPNIPALYELHFGVPMAGAVLSALNFRLDETTLAAILEQLEAKFIFVDHQYVEVVLRALDSLRQLISTTSGNIKLPILVLIPDNNDQKSSNVYNHHRYYQNLPPGTGTLNYNHLLESAAHHGAAEFEIIRPNDERDPISVNYSSGSTGSPKGVVYSHRAVYLNSMANILNMGMMTTSSTRQTTVFLWTVDMFRCNGWCFTWAMAAIGGTNVCLRNVSANIIFDAISLHKVTHLCGKPIILNILAEASGHKAHVKPLSSRVDVVVAGTLPSVQVLTKVTELGFNISYGYGMTEALGPAIIEPWRPDVDIKGCRLERNLITIEGFDVKDSSTMESVPSDGKTMGEIMFRGNTLMSGYLKNPKASEEAFKGGWYRTGDVGIRHPDGYIEMKDRAVDVVICEGQAVSTLEVEAVLLCHPHVSEAAVVGRRRLHISSDCSADHDQTTLCAFVKLKGSSGSSGGTSSQEIIEFCGQSLPAYMVPKAVIFGDLPVNPTGKVQKFVLRDKANGAIGSDGLDHLPLD</sequence>
<dbReference type="Gene3D" id="3.40.50.12780">
    <property type="entry name" value="N-terminal domain of ligase-like"/>
    <property type="match status" value="1"/>
</dbReference>
<keyword evidence="5" id="KW-0547">Nucleotide-binding</keyword>
<evidence type="ECO:0000256" key="5">
    <source>
        <dbReference type="ARBA" id="ARBA00022741"/>
    </source>
</evidence>
<feature type="non-terminal residue" evidence="9">
    <location>
        <position position="1"/>
    </location>
</feature>
<evidence type="ECO:0000259" key="7">
    <source>
        <dbReference type="Pfam" id="PF00501"/>
    </source>
</evidence>
<comment type="subcellular location">
    <subcellularLocation>
        <location evidence="1">Cytoplasm</location>
        <location evidence="1">Cytosol</location>
    </subcellularLocation>
</comment>
<dbReference type="SUPFAM" id="SSF56801">
    <property type="entry name" value="Acetyl-CoA synthetase-like"/>
    <property type="match status" value="1"/>
</dbReference>
<dbReference type="Pfam" id="PF13193">
    <property type="entry name" value="AMP-binding_C"/>
    <property type="match status" value="1"/>
</dbReference>